<sequence length="123" mass="13835">MTVRIGLPFGDFDNQKQRLIFQSIRFPMRQNTAINVFPVTRRQLFSTPFGQGKILFPIFASQVMLDDKIHAGIIKCSDKTTVVMTGINPYQEPLHAQPDFSGGFKTTFDKFNRSFCTVLAAGA</sequence>
<reference evidence="1" key="1">
    <citation type="submission" date="2019-08" db="EMBL/GenBank/DDBJ databases">
        <authorList>
            <person name="Kucharzyk K."/>
            <person name="Murdoch R.W."/>
            <person name="Higgins S."/>
            <person name="Loffler F."/>
        </authorList>
    </citation>
    <scope>NUCLEOTIDE SEQUENCE</scope>
</reference>
<accession>A0A645B9I5</accession>
<evidence type="ECO:0000313" key="1">
    <source>
        <dbReference type="EMBL" id="MPM59793.1"/>
    </source>
</evidence>
<protein>
    <submittedName>
        <fullName evidence="1">Uncharacterized protein</fullName>
    </submittedName>
</protein>
<gene>
    <name evidence="1" type="ORF">SDC9_106639</name>
</gene>
<organism evidence="1">
    <name type="scientific">bioreactor metagenome</name>
    <dbReference type="NCBI Taxonomy" id="1076179"/>
    <lineage>
        <taxon>unclassified sequences</taxon>
        <taxon>metagenomes</taxon>
        <taxon>ecological metagenomes</taxon>
    </lineage>
</organism>
<dbReference type="AlphaFoldDB" id="A0A645B9I5"/>
<proteinExistence type="predicted"/>
<comment type="caution">
    <text evidence="1">The sequence shown here is derived from an EMBL/GenBank/DDBJ whole genome shotgun (WGS) entry which is preliminary data.</text>
</comment>
<name>A0A645B9I5_9ZZZZ</name>
<dbReference type="EMBL" id="VSSQ01017460">
    <property type="protein sequence ID" value="MPM59793.1"/>
    <property type="molecule type" value="Genomic_DNA"/>
</dbReference>